<dbReference type="Proteomes" id="UP000789920">
    <property type="component" value="Unassembled WGS sequence"/>
</dbReference>
<evidence type="ECO:0000313" key="2">
    <source>
        <dbReference type="Proteomes" id="UP000789920"/>
    </source>
</evidence>
<feature type="non-terminal residue" evidence="1">
    <location>
        <position position="1"/>
    </location>
</feature>
<accession>A0ACA9T066</accession>
<reference evidence="1" key="1">
    <citation type="submission" date="2021-06" db="EMBL/GenBank/DDBJ databases">
        <authorList>
            <person name="Kallberg Y."/>
            <person name="Tangrot J."/>
            <person name="Rosling A."/>
        </authorList>
    </citation>
    <scope>NUCLEOTIDE SEQUENCE</scope>
    <source>
        <strain evidence="1">MA461A</strain>
    </source>
</reference>
<comment type="caution">
    <text evidence="1">The sequence shown here is derived from an EMBL/GenBank/DDBJ whole genome shotgun (WGS) entry which is preliminary data.</text>
</comment>
<dbReference type="EMBL" id="CAJVQC010179695">
    <property type="protein sequence ID" value="CAG8852050.1"/>
    <property type="molecule type" value="Genomic_DNA"/>
</dbReference>
<proteinExistence type="predicted"/>
<name>A0ACA9T066_9GLOM</name>
<keyword evidence="2" id="KW-1185">Reference proteome</keyword>
<protein>
    <submittedName>
        <fullName evidence="1">32602_t:CDS:1</fullName>
    </submittedName>
</protein>
<gene>
    <name evidence="1" type="ORF">RPERSI_LOCUS36877</name>
</gene>
<feature type="non-terminal residue" evidence="1">
    <location>
        <position position="123"/>
    </location>
</feature>
<evidence type="ECO:0000313" key="1">
    <source>
        <dbReference type="EMBL" id="CAG8852050.1"/>
    </source>
</evidence>
<sequence length="123" mass="14118">VIDDAKAASNDKGKVFEHYSRLVDADRADNISLVKGEVQMSAVHEPNVSKCYLNPDENETGDMKPGENISLERCNKNGIRTEKSKYEVVKEMINWFDNSDERSERRFGKVVQQIEDNRKKALR</sequence>
<organism evidence="1 2">
    <name type="scientific">Racocetra persica</name>
    <dbReference type="NCBI Taxonomy" id="160502"/>
    <lineage>
        <taxon>Eukaryota</taxon>
        <taxon>Fungi</taxon>
        <taxon>Fungi incertae sedis</taxon>
        <taxon>Mucoromycota</taxon>
        <taxon>Glomeromycotina</taxon>
        <taxon>Glomeromycetes</taxon>
        <taxon>Diversisporales</taxon>
        <taxon>Gigasporaceae</taxon>
        <taxon>Racocetra</taxon>
    </lineage>
</organism>